<dbReference type="SUPFAM" id="SSF53756">
    <property type="entry name" value="UDP-Glycosyltransferase/glycogen phosphorylase"/>
    <property type="match status" value="1"/>
</dbReference>
<sequence>MEMEKQKSSRIVLVPCPFQGHINPMFELASLLYSKGFSITFAHSQFNFPNPSNHPCFSFLPIPHDLSQFQASSSNFIALLLALNDNIAMPLREILVHQQQQNDEILCIIYDSIMYKVAEVANNLKLPSIILETSSASLFWTYAAFNRLESEGYFPLKDSIAEDFVPGLDPLRFKDLPIFNFPNVDDLLHLIKTTSDIRTSSAIIWNTTECLEQPILEKLKQHYQIPCFPVGPMHKYIKNIISPTSLTTEDRNCIMWLDKQVAKSVLYVSIGSLASITEREVTEIAWGLVNSNQHFLWVIRSGSITGRESKSVFHEKSLKEAIEKRGYIVEWAPQKEVLGHFAIGGFWSHCGWNSTLESICEGVPLICRPCFGDQKMNSRYVSYVWKVGIVLENELERGEIERVVRKLMVSEEGQEIRQRAMDLKLEIEKSVAENGSSYKCLDDLVKFLLSL</sequence>
<comment type="similarity">
    <text evidence="1">Belongs to the UDP-glycosyltransferase family.</text>
</comment>
<evidence type="ECO:0000313" key="4">
    <source>
        <dbReference type="Proteomes" id="UP000694930"/>
    </source>
</evidence>
<dbReference type="Pfam" id="PF00201">
    <property type="entry name" value="UDPGT"/>
    <property type="match status" value="1"/>
</dbReference>
<evidence type="ECO:0000313" key="5">
    <source>
        <dbReference type="RefSeq" id="XP_015078744.1"/>
    </source>
</evidence>
<evidence type="ECO:0000256" key="1">
    <source>
        <dbReference type="ARBA" id="ARBA00009995"/>
    </source>
</evidence>
<keyword evidence="4" id="KW-1185">Reference proteome</keyword>
<gene>
    <name evidence="5" type="primary">LOC107022661</name>
</gene>
<reference evidence="4" key="1">
    <citation type="journal article" date="2014" name="Nat. Genet.">
        <title>The genome of the stress-tolerant wild tomato species Solanum pennellii.</title>
        <authorList>
            <person name="Bolger A."/>
            <person name="Scossa F."/>
            <person name="Bolger M.E."/>
            <person name="Lanz C."/>
            <person name="Maumus F."/>
            <person name="Tohge T."/>
            <person name="Quesneville H."/>
            <person name="Alseekh S."/>
            <person name="Sorensen I."/>
            <person name="Lichtenstein G."/>
            <person name="Fich E.A."/>
            <person name="Conte M."/>
            <person name="Keller H."/>
            <person name="Schneeberger K."/>
            <person name="Schwacke R."/>
            <person name="Ofner I."/>
            <person name="Vrebalov J."/>
            <person name="Xu Y."/>
            <person name="Osorio S."/>
            <person name="Aflitos S.A."/>
            <person name="Schijlen E."/>
            <person name="Jimenez-Gomez J.M."/>
            <person name="Ryngajllo M."/>
            <person name="Kimura S."/>
            <person name="Kumar R."/>
            <person name="Koenig D."/>
            <person name="Headland L.R."/>
            <person name="Maloof J.N."/>
            <person name="Sinha N."/>
            <person name="van Ham R.C."/>
            <person name="Lankhorst R.K."/>
            <person name="Mao L."/>
            <person name="Vogel A."/>
            <person name="Arsova B."/>
            <person name="Panstruga R."/>
            <person name="Fei Z."/>
            <person name="Rose J.K."/>
            <person name="Zamir D."/>
            <person name="Carrari F."/>
            <person name="Giovannoni J.J."/>
            <person name="Weigel D."/>
            <person name="Usadel B."/>
            <person name="Fernie A.R."/>
        </authorList>
    </citation>
    <scope>NUCLEOTIDE SEQUENCE [LARGE SCALE GENOMIC DNA]</scope>
    <source>
        <strain evidence="4">cv. LA0716</strain>
    </source>
</reference>
<dbReference type="Gene3D" id="3.40.50.2000">
    <property type="entry name" value="Glycogen Phosphorylase B"/>
    <property type="match status" value="2"/>
</dbReference>
<name>A0ABM1H0P8_SOLPN</name>
<evidence type="ECO:0000256" key="2">
    <source>
        <dbReference type="ARBA" id="ARBA00022676"/>
    </source>
</evidence>
<keyword evidence="2" id="KW-0328">Glycosyltransferase</keyword>
<accession>A0ABM1H0P8</accession>
<dbReference type="Proteomes" id="UP000694930">
    <property type="component" value="Chromosome 6"/>
</dbReference>
<keyword evidence="3" id="KW-0808">Transferase</keyword>
<dbReference type="CDD" id="cd03784">
    <property type="entry name" value="GT1_Gtf-like"/>
    <property type="match status" value="1"/>
</dbReference>
<dbReference type="RefSeq" id="XP_015078744.1">
    <property type="nucleotide sequence ID" value="XM_015223258.2"/>
</dbReference>
<protein>
    <submittedName>
        <fullName evidence="5">UDP-glucose iridoid glucosyltransferase-like</fullName>
    </submittedName>
</protein>
<dbReference type="PANTHER" id="PTHR11926">
    <property type="entry name" value="GLUCOSYL/GLUCURONOSYL TRANSFERASES"/>
    <property type="match status" value="1"/>
</dbReference>
<dbReference type="PANTHER" id="PTHR11926:SF1494">
    <property type="entry name" value="FLAVONOL 3-O-GLUCOSYLTRANSFERASE UGT76E12-RELATED"/>
    <property type="match status" value="1"/>
</dbReference>
<reference evidence="5" key="2">
    <citation type="submission" date="2025-08" db="UniProtKB">
        <authorList>
            <consortium name="RefSeq"/>
        </authorList>
    </citation>
    <scope>IDENTIFICATION</scope>
</reference>
<proteinExistence type="inferred from homology"/>
<organism evidence="4 5">
    <name type="scientific">Solanum pennellii</name>
    <name type="common">Tomato</name>
    <name type="synonym">Lycopersicon pennellii</name>
    <dbReference type="NCBI Taxonomy" id="28526"/>
    <lineage>
        <taxon>Eukaryota</taxon>
        <taxon>Viridiplantae</taxon>
        <taxon>Streptophyta</taxon>
        <taxon>Embryophyta</taxon>
        <taxon>Tracheophyta</taxon>
        <taxon>Spermatophyta</taxon>
        <taxon>Magnoliopsida</taxon>
        <taxon>eudicotyledons</taxon>
        <taxon>Gunneridae</taxon>
        <taxon>Pentapetalae</taxon>
        <taxon>asterids</taxon>
        <taxon>lamiids</taxon>
        <taxon>Solanales</taxon>
        <taxon>Solanaceae</taxon>
        <taxon>Solanoideae</taxon>
        <taxon>Solaneae</taxon>
        <taxon>Solanum</taxon>
        <taxon>Solanum subgen. Lycopersicon</taxon>
    </lineage>
</organism>
<dbReference type="GeneID" id="107022661"/>
<evidence type="ECO:0000256" key="3">
    <source>
        <dbReference type="ARBA" id="ARBA00022679"/>
    </source>
</evidence>
<dbReference type="InterPro" id="IPR002213">
    <property type="entry name" value="UDP_glucos_trans"/>
</dbReference>